<evidence type="ECO:0000256" key="1">
    <source>
        <dbReference type="PROSITE-ProRule" id="PRU00339"/>
    </source>
</evidence>
<evidence type="ECO:0000256" key="2">
    <source>
        <dbReference type="SAM" id="Coils"/>
    </source>
</evidence>
<evidence type="ECO:0000313" key="5">
    <source>
        <dbReference type="EMBL" id="RXJ89588.1"/>
    </source>
</evidence>
<keyword evidence="3" id="KW-0812">Transmembrane</keyword>
<evidence type="ECO:0000256" key="3">
    <source>
        <dbReference type="SAM" id="Phobius"/>
    </source>
</evidence>
<feature type="transmembrane region" description="Helical" evidence="3">
    <location>
        <begin position="62"/>
        <end position="80"/>
    </location>
</feature>
<evidence type="ECO:0000313" key="7">
    <source>
        <dbReference type="Proteomes" id="UP000289132"/>
    </source>
</evidence>
<feature type="repeat" description="TPR" evidence="1">
    <location>
        <begin position="351"/>
        <end position="384"/>
    </location>
</feature>
<keyword evidence="1" id="KW-0802">TPR repeat</keyword>
<organism evidence="4 6">
    <name type="scientific">Aliarcobacter trophiarum LMG 25534</name>
    <dbReference type="NCBI Taxonomy" id="1032241"/>
    <lineage>
        <taxon>Bacteria</taxon>
        <taxon>Pseudomonadati</taxon>
        <taxon>Campylobacterota</taxon>
        <taxon>Epsilonproteobacteria</taxon>
        <taxon>Campylobacterales</taxon>
        <taxon>Arcobacteraceae</taxon>
        <taxon>Aliarcobacter</taxon>
    </lineage>
</organism>
<name>A0AAD0VLP7_9BACT</name>
<dbReference type="Proteomes" id="UP000254504">
    <property type="component" value="Chromosome"/>
</dbReference>
<evidence type="ECO:0000313" key="6">
    <source>
        <dbReference type="Proteomes" id="UP000254504"/>
    </source>
</evidence>
<dbReference type="SMART" id="SM00028">
    <property type="entry name" value="TPR"/>
    <property type="match status" value="7"/>
</dbReference>
<dbReference type="RefSeq" id="WP_115427971.1">
    <property type="nucleotide sequence ID" value="NZ_CP031367.1"/>
</dbReference>
<dbReference type="Proteomes" id="UP000289132">
    <property type="component" value="Unassembled WGS sequence"/>
</dbReference>
<reference evidence="4 6" key="2">
    <citation type="submission" date="2018-07" db="EMBL/GenBank/DDBJ databases">
        <title>Complete genome of the Arcobacter trophiarum type strain LMG 25534.</title>
        <authorList>
            <person name="Miller W.G."/>
            <person name="Yee E."/>
        </authorList>
    </citation>
    <scope>NUCLEOTIDE SEQUENCE [LARGE SCALE GENOMIC DNA]</scope>
    <source>
        <strain evidence="4 6">LMG 25534</strain>
    </source>
</reference>
<evidence type="ECO:0008006" key="8">
    <source>
        <dbReference type="Google" id="ProtNLM"/>
    </source>
</evidence>
<dbReference type="InterPro" id="IPR019734">
    <property type="entry name" value="TPR_rpt"/>
</dbReference>
<dbReference type="PROSITE" id="PS50293">
    <property type="entry name" value="TPR_REGION"/>
    <property type="match status" value="2"/>
</dbReference>
<proteinExistence type="predicted"/>
<gene>
    <name evidence="4" type="ORF">ATR_0564</name>
    <name evidence="5" type="ORF">CRU87_09050</name>
</gene>
<keyword evidence="3" id="KW-0472">Membrane</keyword>
<feature type="repeat" description="TPR" evidence="1">
    <location>
        <begin position="185"/>
        <end position="218"/>
    </location>
</feature>
<dbReference type="SUPFAM" id="SSF48452">
    <property type="entry name" value="TPR-like"/>
    <property type="match status" value="3"/>
</dbReference>
<evidence type="ECO:0000313" key="4">
    <source>
        <dbReference type="EMBL" id="AXK48437.1"/>
    </source>
</evidence>
<protein>
    <recommendedName>
        <fullName evidence="8">UDP-N-acetylglucosamine--peptide N-acetylglucosaminyltransferase SPINDLY</fullName>
    </recommendedName>
</protein>
<dbReference type="Pfam" id="PF13181">
    <property type="entry name" value="TPR_8"/>
    <property type="match status" value="2"/>
</dbReference>
<keyword evidence="2" id="KW-0175">Coiled coil</keyword>
<dbReference type="InterPro" id="IPR011990">
    <property type="entry name" value="TPR-like_helical_dom_sf"/>
</dbReference>
<dbReference type="Pfam" id="PF14559">
    <property type="entry name" value="TPR_19"/>
    <property type="match status" value="1"/>
</dbReference>
<dbReference type="PROSITE" id="PS50005">
    <property type="entry name" value="TPR"/>
    <property type="match status" value="4"/>
</dbReference>
<dbReference type="AlphaFoldDB" id="A0AAD0VLP7"/>
<feature type="repeat" description="TPR" evidence="1">
    <location>
        <begin position="385"/>
        <end position="418"/>
    </location>
</feature>
<dbReference type="PANTHER" id="PTHR12558:SF13">
    <property type="entry name" value="CELL DIVISION CYCLE PROTEIN 27 HOMOLOG"/>
    <property type="match status" value="1"/>
</dbReference>
<keyword evidence="7" id="KW-1185">Reference proteome</keyword>
<reference evidence="5 7" key="1">
    <citation type="submission" date="2017-10" db="EMBL/GenBank/DDBJ databases">
        <title>Genomics of the genus Arcobacter.</title>
        <authorList>
            <person name="Perez-Cataluna A."/>
            <person name="Figueras M.J."/>
        </authorList>
    </citation>
    <scope>NUCLEOTIDE SEQUENCE [LARGE SCALE GENOMIC DNA]</scope>
    <source>
        <strain evidence="5 7">LMG 25534</strain>
    </source>
</reference>
<dbReference type="EMBL" id="PDKD01000020">
    <property type="protein sequence ID" value="RXJ89588.1"/>
    <property type="molecule type" value="Genomic_DNA"/>
</dbReference>
<feature type="coiled-coil region" evidence="2">
    <location>
        <begin position="198"/>
        <end position="255"/>
    </location>
</feature>
<dbReference type="Gene3D" id="1.25.40.10">
    <property type="entry name" value="Tetratricopeptide repeat domain"/>
    <property type="match status" value="2"/>
</dbReference>
<feature type="repeat" description="TPR" evidence="1">
    <location>
        <begin position="317"/>
        <end position="350"/>
    </location>
</feature>
<sequence length="602" mass="70949">MWNAIKNFWNNHELYTPVTEMTKADIENIINRIKEKDGYSQESLTCDNHSLELKKYFKAIKLFLYLVLAICSILGAIGPGKDFIVDYLKNKKVKEAVINLNKVAENMYFYENAPIVALNTIEKSLYLDNENIDTIYLKTFIESMLSVEQIKNLDRPYNEKELIDAQTAFSNADFILKSKEDEYFGKAYLIKAQTYFALNENNKALEEIEKAIKIEEENNFSKEDEIFYKIRKATILIESEKYDDAEELLNQLEKTPNDNKNIKNIYLWLGINSNEKALRAKNIEDKIKFNQEAKNYFEKSIQNDEKFHIAMMNLGNIYAYSNDGDNSNNVDDFKKAEEQYKKILSIRPNQKETYYYLGKLYGSIDNYEKAELYFKKALEQDENYFSANLWLGKAYFEMENYQEALNYLNKALALKPNSEAYFMIGEIHQKSKNYQEAIKNYLEVEVSLISSETDNSYYKFRSFLNRADISIELKDFENAKSFLEDAYNSNESLDSNYYKIYFKYYKATNNYNMALDSINKAVLVANKQKDSLILDKAMYLFENNKNNEALEEIKILKNSKIEKKGLFEKILKFEYKLYRNLNNGEMQNKILQEIKKYDPNFI</sequence>
<keyword evidence="3" id="KW-1133">Transmembrane helix</keyword>
<dbReference type="EMBL" id="CP031367">
    <property type="protein sequence ID" value="AXK48437.1"/>
    <property type="molecule type" value="Genomic_DNA"/>
</dbReference>
<dbReference type="PANTHER" id="PTHR12558">
    <property type="entry name" value="CELL DIVISION CYCLE 16,23,27"/>
    <property type="match status" value="1"/>
</dbReference>
<dbReference type="KEGG" id="atp:ATR_0564"/>
<accession>A0AAD0VLP7</accession>